<reference evidence="15" key="2">
    <citation type="submission" date="2023-11" db="UniProtKB">
        <authorList>
            <consortium name="WormBaseParasite"/>
        </authorList>
    </citation>
    <scope>IDENTIFICATION</scope>
</reference>
<dbReference type="Pfam" id="PF00984">
    <property type="entry name" value="UDPG_MGDP_dh"/>
    <property type="match status" value="1"/>
</dbReference>
<evidence type="ECO:0000313" key="14">
    <source>
        <dbReference type="Proteomes" id="UP000050792"/>
    </source>
</evidence>
<dbReference type="InterPro" id="IPR017476">
    <property type="entry name" value="UDP-Glc/GDP-Man"/>
</dbReference>
<dbReference type="EC" id="1.1.1.22" evidence="3 8"/>
<name>A0AA85FTQ5_9TREM</name>
<evidence type="ECO:0000256" key="2">
    <source>
        <dbReference type="ARBA" id="ARBA00006601"/>
    </source>
</evidence>
<evidence type="ECO:0000256" key="4">
    <source>
        <dbReference type="ARBA" id="ARBA00015132"/>
    </source>
</evidence>
<evidence type="ECO:0000313" key="15">
    <source>
        <dbReference type="WBParaSite" id="SRDH1_62010.5"/>
    </source>
</evidence>
<evidence type="ECO:0000256" key="1">
    <source>
        <dbReference type="ARBA" id="ARBA00004701"/>
    </source>
</evidence>
<dbReference type="Proteomes" id="UP000050792">
    <property type="component" value="Unassembled WGS sequence"/>
</dbReference>
<dbReference type="PIRSF" id="PIRSF500134">
    <property type="entry name" value="UDPglc_DH_bac"/>
    <property type="match status" value="1"/>
</dbReference>
<evidence type="ECO:0000256" key="8">
    <source>
        <dbReference type="PIRNR" id="PIRNR000124"/>
    </source>
</evidence>
<feature type="binding site" evidence="11">
    <location>
        <position position="34"/>
    </location>
    <ligand>
        <name>NAD(+)</name>
        <dbReference type="ChEBI" id="CHEBI:57540"/>
    </ligand>
</feature>
<keyword evidence="5 8" id="KW-0560">Oxidoreductase</keyword>
<dbReference type="WBParaSite" id="SRDH1_62010.5">
    <property type="protein sequence ID" value="SRDH1_62010.5"/>
    <property type="gene ID" value="SRDH1_62010"/>
</dbReference>
<evidence type="ECO:0000256" key="6">
    <source>
        <dbReference type="ARBA" id="ARBA00023027"/>
    </source>
</evidence>
<dbReference type="GO" id="GO:0005634">
    <property type="term" value="C:nucleus"/>
    <property type="evidence" value="ECO:0007669"/>
    <property type="project" value="TreeGrafter"/>
</dbReference>
<dbReference type="GO" id="GO:0003979">
    <property type="term" value="F:UDP-glucose 6-dehydrogenase activity"/>
    <property type="evidence" value="ECO:0007669"/>
    <property type="project" value="UniProtKB-EC"/>
</dbReference>
<feature type="binding site" evidence="10">
    <location>
        <position position="287"/>
    </location>
    <ligand>
        <name>substrate</name>
    </ligand>
</feature>
<accession>A0AA85FTQ5</accession>
<dbReference type="Gene3D" id="1.20.5.100">
    <property type="entry name" value="Cytochrome c1, transmembrane anchor, C-terminal"/>
    <property type="match status" value="1"/>
</dbReference>
<dbReference type="InterPro" id="IPR014026">
    <property type="entry name" value="UDP-Glc/GDP-Man_DH_dimer"/>
</dbReference>
<comment type="function">
    <text evidence="8">Involved in the biosynthesis of glycosaminoglycans; hyaluronan, chondroitin sulfate, and heparan sulfate.</text>
</comment>
<dbReference type="Pfam" id="PF03721">
    <property type="entry name" value="UDPG_MGDP_dh_N"/>
    <property type="match status" value="1"/>
</dbReference>
<dbReference type="GO" id="GO:0000271">
    <property type="term" value="P:polysaccharide biosynthetic process"/>
    <property type="evidence" value="ECO:0007669"/>
    <property type="project" value="InterPro"/>
</dbReference>
<dbReference type="FunFam" id="3.40.50.720:FF:000032">
    <property type="entry name" value="UDP-glucose 6-dehydrogenase"/>
    <property type="match status" value="1"/>
</dbReference>
<proteinExistence type="inferred from homology"/>
<comment type="similarity">
    <text evidence="2 8">Belongs to the UDP-glucose/GDP-mannose dehydrogenase family.</text>
</comment>
<dbReference type="PANTHER" id="PTHR11374:SF3">
    <property type="entry name" value="UDP-GLUCOSE 6-DEHYDROGENASE"/>
    <property type="match status" value="1"/>
</dbReference>
<dbReference type="SUPFAM" id="SSF51735">
    <property type="entry name" value="NAD(P)-binding Rossmann-fold domains"/>
    <property type="match status" value="1"/>
</dbReference>
<evidence type="ECO:0000256" key="10">
    <source>
        <dbReference type="PIRSR" id="PIRSR500134-2"/>
    </source>
</evidence>
<evidence type="ECO:0000256" key="11">
    <source>
        <dbReference type="PIRSR" id="PIRSR500134-3"/>
    </source>
</evidence>
<evidence type="ECO:0000256" key="3">
    <source>
        <dbReference type="ARBA" id="ARBA00012954"/>
    </source>
</evidence>
<feature type="binding site" evidence="10">
    <location>
        <begin position="279"/>
        <end position="283"/>
    </location>
    <ligand>
        <name>substrate</name>
    </ligand>
</feature>
<feature type="binding site" evidence="11">
    <location>
        <position position="293"/>
    </location>
    <ligand>
        <name>NAD(+)</name>
        <dbReference type="ChEBI" id="CHEBI:57540"/>
    </ligand>
</feature>
<dbReference type="InterPro" id="IPR028356">
    <property type="entry name" value="UDPglc_DH_euk"/>
</dbReference>
<dbReference type="InterPro" id="IPR036220">
    <property type="entry name" value="UDP-Glc/GDP-Man_DH_C_sf"/>
</dbReference>
<feature type="domain" description="UDP-glucose/GDP-mannose dehydrogenase N-terminal" evidence="13">
    <location>
        <begin position="4"/>
        <end position="201"/>
    </location>
</feature>
<comment type="catalytic activity">
    <reaction evidence="7 8">
        <text>UDP-alpha-D-glucose + 2 NAD(+) + H2O = UDP-alpha-D-glucuronate + 2 NADH + 3 H(+)</text>
        <dbReference type="Rhea" id="RHEA:23596"/>
        <dbReference type="ChEBI" id="CHEBI:15377"/>
        <dbReference type="ChEBI" id="CHEBI:15378"/>
        <dbReference type="ChEBI" id="CHEBI:57540"/>
        <dbReference type="ChEBI" id="CHEBI:57945"/>
        <dbReference type="ChEBI" id="CHEBI:58052"/>
        <dbReference type="ChEBI" id="CHEBI:58885"/>
        <dbReference type="EC" id="1.1.1.22"/>
    </reaction>
</comment>
<evidence type="ECO:0000256" key="9">
    <source>
        <dbReference type="PIRSR" id="PIRSR500134-1"/>
    </source>
</evidence>
<feature type="domain" description="UDP-glucose/GDP-mannose dehydrogenase dimerisation" evidence="12">
    <location>
        <begin position="228"/>
        <end position="322"/>
    </location>
</feature>
<feature type="binding site" evidence="11">
    <location>
        <position position="89"/>
    </location>
    <ligand>
        <name>NAD(+)</name>
        <dbReference type="ChEBI" id="CHEBI:57540"/>
    </ligand>
</feature>
<evidence type="ECO:0000256" key="5">
    <source>
        <dbReference type="ARBA" id="ARBA00023002"/>
    </source>
</evidence>
<dbReference type="GO" id="GO:0051287">
    <property type="term" value="F:NAD binding"/>
    <property type="evidence" value="ECO:0007669"/>
    <property type="project" value="InterPro"/>
</dbReference>
<dbReference type="Gene3D" id="3.40.50.720">
    <property type="entry name" value="NAD(P)-binding Rossmann-like Domain"/>
    <property type="match status" value="2"/>
</dbReference>
<feature type="binding site" evidence="11">
    <location>
        <position position="178"/>
    </location>
    <ligand>
        <name>NAD(+)</name>
        <dbReference type="ChEBI" id="CHEBI:57540"/>
    </ligand>
</feature>
<dbReference type="PANTHER" id="PTHR11374">
    <property type="entry name" value="UDP-GLUCOSE DEHYDROGENASE/UDP-MANNAC DEHYDROGENASE"/>
    <property type="match status" value="1"/>
</dbReference>
<dbReference type="NCBIfam" id="TIGR03026">
    <property type="entry name" value="NDP-sugDHase"/>
    <property type="match status" value="1"/>
</dbReference>
<dbReference type="SUPFAM" id="SSF52413">
    <property type="entry name" value="UDP-glucose/GDP-mannose dehydrogenase C-terminal domain"/>
    <property type="match status" value="1"/>
</dbReference>
<feature type="binding site" evidence="11">
    <location>
        <position position="129"/>
    </location>
    <ligand>
        <name>NAD(+)</name>
        <dbReference type="ChEBI" id="CHEBI:57540"/>
    </ligand>
</feature>
<feature type="binding site" evidence="10">
    <location>
        <begin position="175"/>
        <end position="178"/>
    </location>
    <ligand>
        <name>substrate</name>
    </ligand>
</feature>
<comment type="pathway">
    <text evidence="1">Nucleotide-sugar biosynthesis; UDP-alpha-D-glucuronate biosynthesis; UDP-alpha-D-glucuronate from UDP-alpha-D-glucose: step 1/1.</text>
</comment>
<organism evidence="14 15">
    <name type="scientific">Schistosoma rodhaini</name>
    <dbReference type="NCBI Taxonomy" id="6188"/>
    <lineage>
        <taxon>Eukaryota</taxon>
        <taxon>Metazoa</taxon>
        <taxon>Spiralia</taxon>
        <taxon>Lophotrochozoa</taxon>
        <taxon>Platyhelminthes</taxon>
        <taxon>Trematoda</taxon>
        <taxon>Digenea</taxon>
        <taxon>Strigeidida</taxon>
        <taxon>Schistosomatoidea</taxon>
        <taxon>Schistosomatidae</taxon>
        <taxon>Schistosoma</taxon>
    </lineage>
</organism>
<dbReference type="InterPro" id="IPR028357">
    <property type="entry name" value="UDPglc_DH_bac"/>
</dbReference>
<keyword evidence="14" id="KW-1185">Reference proteome</keyword>
<evidence type="ECO:0000259" key="13">
    <source>
        <dbReference type="Pfam" id="PF03721"/>
    </source>
</evidence>
<dbReference type="FunFam" id="1.20.5.100:FF:000001">
    <property type="entry name" value="UDP-glucose 6-dehydrogenase"/>
    <property type="match status" value="1"/>
</dbReference>
<dbReference type="GO" id="GO:0006024">
    <property type="term" value="P:glycosaminoglycan biosynthetic process"/>
    <property type="evidence" value="ECO:0007669"/>
    <property type="project" value="TreeGrafter"/>
</dbReference>
<dbReference type="InterPro" id="IPR008927">
    <property type="entry name" value="6-PGluconate_DH-like_C_sf"/>
</dbReference>
<feature type="active site" description="Nucleophile" evidence="9">
    <location>
        <position position="290"/>
    </location>
</feature>
<feature type="binding site" evidence="11">
    <location>
        <position position="360"/>
    </location>
    <ligand>
        <name>NAD(+)</name>
        <dbReference type="ChEBI" id="CHEBI:57540"/>
    </ligand>
</feature>
<keyword evidence="6 8" id="KW-0520">NAD</keyword>
<evidence type="ECO:0000256" key="7">
    <source>
        <dbReference type="ARBA" id="ARBA00047473"/>
    </source>
</evidence>
<sequence length="364" mass="40350">MLSKVCCLGAGYVGGSTLSIIAHYCPEIQVTVVDTCDEQIKMWNSDTLPIYEPGLDEIVKLHRGKNLHFSSDIDKAIDDAEMIFISVNTPTKNWGLGKGRATDLTNLEAAARHIAKVSRQPKVIVEKSTVPVKAAETTSTILQFEAKSRRSLSNLTITTNDNKLNEFVVLSNPEFLAEGTAVNDLCNPDRILIGGDSHSSSGKLAIEMLRWIYLHWVPAERILITSTWSSELSKLAANAFLAQRISSINAISAICEQTNANIKEVSKSIGTDHRIGPHFLNASLGFGGSCFRKDILSLMYISETLNLPEVASYWYSVLQMNNYQIDRFTRNVIGKLHNTLKGKRIAIFGFTFKADTYDTRLECL</sequence>
<protein>
    <recommendedName>
        <fullName evidence="4 8">UDP-glucose 6-dehydrogenase</fullName>
        <ecNumber evidence="3 8">1.1.1.22</ecNumber>
    </recommendedName>
</protein>
<dbReference type="SUPFAM" id="SSF48179">
    <property type="entry name" value="6-phosphogluconate dehydrogenase C-terminal domain-like"/>
    <property type="match status" value="1"/>
</dbReference>
<dbReference type="InterPro" id="IPR036291">
    <property type="entry name" value="NAD(P)-bd_dom_sf"/>
</dbReference>
<dbReference type="AlphaFoldDB" id="A0AA85FTQ5"/>
<dbReference type="PIRSF" id="PIRSF000124">
    <property type="entry name" value="UDPglc_GDPman_dh"/>
    <property type="match status" value="1"/>
</dbReference>
<feature type="binding site" evidence="10">
    <location>
        <position position="234"/>
    </location>
    <ligand>
        <name>substrate</name>
    </ligand>
</feature>
<reference evidence="14" key="1">
    <citation type="submission" date="2022-06" db="EMBL/GenBank/DDBJ databases">
        <authorList>
            <person name="Berger JAMES D."/>
            <person name="Berger JAMES D."/>
        </authorList>
    </citation>
    <scope>NUCLEOTIDE SEQUENCE [LARGE SCALE GENOMIC DNA]</scope>
</reference>
<evidence type="ECO:0000259" key="12">
    <source>
        <dbReference type="Pfam" id="PF00984"/>
    </source>
</evidence>
<feature type="binding site" evidence="10">
    <location>
        <position position="353"/>
    </location>
    <ligand>
        <name>substrate</name>
    </ligand>
</feature>
<dbReference type="InterPro" id="IPR001732">
    <property type="entry name" value="UDP-Glc/GDP-Man_DH_N"/>
</dbReference>